<name>A0A7G6VWS9_9SPHN</name>
<dbReference type="EMBL" id="CP060052">
    <property type="protein sequence ID" value="QNE06194.1"/>
    <property type="molecule type" value="Genomic_DNA"/>
</dbReference>
<evidence type="ECO:0000256" key="1">
    <source>
        <dbReference type="SAM" id="Phobius"/>
    </source>
</evidence>
<evidence type="ECO:0008006" key="4">
    <source>
        <dbReference type="Google" id="ProtNLM"/>
    </source>
</evidence>
<dbReference type="Proteomes" id="UP000515297">
    <property type="component" value="Chromosome"/>
</dbReference>
<feature type="transmembrane region" description="Helical" evidence="1">
    <location>
        <begin position="81"/>
        <end position="102"/>
    </location>
</feature>
<feature type="transmembrane region" description="Helical" evidence="1">
    <location>
        <begin position="245"/>
        <end position="266"/>
    </location>
</feature>
<feature type="transmembrane region" description="Helical" evidence="1">
    <location>
        <begin position="161"/>
        <end position="188"/>
    </location>
</feature>
<evidence type="ECO:0000313" key="2">
    <source>
        <dbReference type="EMBL" id="QNE06194.1"/>
    </source>
</evidence>
<keyword evidence="1" id="KW-1133">Transmembrane helix</keyword>
<feature type="transmembrane region" description="Helical" evidence="1">
    <location>
        <begin position="322"/>
        <end position="339"/>
    </location>
</feature>
<proteinExistence type="predicted"/>
<feature type="transmembrane region" description="Helical" evidence="1">
    <location>
        <begin position="208"/>
        <end position="233"/>
    </location>
</feature>
<keyword evidence="1" id="KW-0812">Transmembrane</keyword>
<feature type="transmembrane region" description="Helical" evidence="1">
    <location>
        <begin position="272"/>
        <end position="293"/>
    </location>
</feature>
<feature type="transmembrane region" description="Helical" evidence="1">
    <location>
        <begin position="346"/>
        <end position="364"/>
    </location>
</feature>
<accession>A0A7G6VWS9</accession>
<organism evidence="2 3">
    <name type="scientific">Croceicoccus marinus</name>
    <dbReference type="NCBI Taxonomy" id="450378"/>
    <lineage>
        <taxon>Bacteria</taxon>
        <taxon>Pseudomonadati</taxon>
        <taxon>Pseudomonadota</taxon>
        <taxon>Alphaproteobacteria</taxon>
        <taxon>Sphingomonadales</taxon>
        <taxon>Erythrobacteraceae</taxon>
        <taxon>Croceicoccus</taxon>
    </lineage>
</organism>
<gene>
    <name evidence="2" type="ORF">H4O24_06155</name>
</gene>
<feature type="transmembrane region" description="Helical" evidence="1">
    <location>
        <begin position="12"/>
        <end position="31"/>
    </location>
</feature>
<protein>
    <recommendedName>
        <fullName evidence="4">Glycosyltransferase RgtA/B/C/D-like domain-containing protein</fullName>
    </recommendedName>
</protein>
<dbReference type="RefSeq" id="WP_185885212.1">
    <property type="nucleotide sequence ID" value="NZ_CP060052.1"/>
</dbReference>
<sequence>MNGNVRLPEREALWPLAVIALLLVLQFSMIFTRSINWDEFYWNYEIEAFVKGGVSRPLQTLHARLFSWLPGRPGNAVDHIVLARCFMFACEIASLCFIAGIARRFTGRANACLCALAYLSAGYVLQHGFSLRSDPMVTAALTGGLYVLARRKITALSVLCFGLLAGSAPLITIKCILYLPAFAALFWLRLSESGRSIAAPGRLALYPAAAVIGFAVIYLVHSATMPAAALIASTGGDAAASAAKASGAMIGASVRAMFFIGAPPYLPMMIKSASISPAFAVLLLLSPIAIWRITLTRPEKLALSGLLSVILTLFVYRNSAAYYYVFVLAPVAAALGPSLSLARKRVPVWALSTIFLVFALLVFAKEDRTVIARQRQTLDAVHRIFPDPVAYFDHNGMIGDFHKMNLLMTPWGMEQYRASRENSYRSAMQSRPVPLLLENDALLTEVMTGDRPAGILSAADVAALRGNYLRYWGPVWIAGKRVPGSVPSVRAEFLVPGDYKVVGSPLRVDGSVYDPGSIVPIDRGIHELSTQEDRDTLLLWADAAEPPSAHPPRGDLFVGF</sequence>
<feature type="transmembrane region" description="Helical" evidence="1">
    <location>
        <begin position="109"/>
        <end position="125"/>
    </location>
</feature>
<keyword evidence="1" id="KW-0472">Membrane</keyword>
<evidence type="ECO:0000313" key="3">
    <source>
        <dbReference type="Proteomes" id="UP000515297"/>
    </source>
</evidence>
<reference evidence="2 3" key="1">
    <citation type="submission" date="2020-08" db="EMBL/GenBank/DDBJ databases">
        <authorList>
            <person name="Liu G."/>
            <person name="Sun C."/>
        </authorList>
    </citation>
    <scope>NUCLEOTIDE SEQUENCE [LARGE SCALE GENOMIC DNA]</scope>
    <source>
        <strain evidence="2 3">OT19</strain>
    </source>
</reference>
<dbReference type="AlphaFoldDB" id="A0A7G6VWS9"/>